<feature type="region of interest" description="Disordered" evidence="1">
    <location>
        <begin position="30"/>
        <end position="90"/>
    </location>
</feature>
<gene>
    <name evidence="2" type="ordered locus">Sthe_1484</name>
</gene>
<reference evidence="2 3" key="2">
    <citation type="journal article" date="2010" name="Stand. Genomic Sci.">
        <title>Complete genome sequence of Desulfohalobium retbaense type strain (HR(100)).</title>
        <authorList>
            <person name="Spring S."/>
            <person name="Nolan M."/>
            <person name="Lapidus A."/>
            <person name="Glavina Del Rio T."/>
            <person name="Copeland A."/>
            <person name="Tice H."/>
            <person name="Cheng J.F."/>
            <person name="Lucas S."/>
            <person name="Land M."/>
            <person name="Chen F."/>
            <person name="Bruce D."/>
            <person name="Goodwin L."/>
            <person name="Pitluck S."/>
            <person name="Ivanova N."/>
            <person name="Mavromatis K."/>
            <person name="Mikhailova N."/>
            <person name="Pati A."/>
            <person name="Chen A."/>
            <person name="Palaniappan K."/>
            <person name="Hauser L."/>
            <person name="Chang Y.J."/>
            <person name="Jeffries C.D."/>
            <person name="Munk C."/>
            <person name="Kiss H."/>
            <person name="Chain P."/>
            <person name="Han C."/>
            <person name="Brettin T."/>
            <person name="Detter J.C."/>
            <person name="Schuler E."/>
            <person name="Goker M."/>
            <person name="Rohde M."/>
            <person name="Bristow J."/>
            <person name="Eisen J.A."/>
            <person name="Markowitz V."/>
            <person name="Hugenholtz P."/>
            <person name="Kyrpides N.C."/>
            <person name="Klenk H.P."/>
        </authorList>
    </citation>
    <scope>NUCLEOTIDE SEQUENCE [LARGE SCALE GENOMIC DNA]</scope>
    <source>
        <strain evidence="3">ATCC 49802 / DSM 20745 / S 6022</strain>
    </source>
</reference>
<evidence type="ECO:0000313" key="3">
    <source>
        <dbReference type="Proteomes" id="UP000002027"/>
    </source>
</evidence>
<evidence type="ECO:0000313" key="2">
    <source>
        <dbReference type="EMBL" id="ACZ38919.1"/>
    </source>
</evidence>
<dbReference type="InParanoid" id="D1C3V2"/>
<dbReference type="Proteomes" id="UP000002027">
    <property type="component" value="Chromosome 1"/>
</dbReference>
<organism evidence="2 3">
    <name type="scientific">Sphaerobacter thermophilus (strain ATCC 49802 / DSM 20745 / KCCM 41009 / NCIMB 13125 / S 6022)</name>
    <dbReference type="NCBI Taxonomy" id="479434"/>
    <lineage>
        <taxon>Bacteria</taxon>
        <taxon>Pseudomonadati</taxon>
        <taxon>Thermomicrobiota</taxon>
        <taxon>Thermomicrobia</taxon>
        <taxon>Sphaerobacterales</taxon>
        <taxon>Sphaerobacterineae</taxon>
        <taxon>Sphaerobacteraceae</taxon>
        <taxon>Sphaerobacter</taxon>
    </lineage>
</organism>
<proteinExistence type="predicted"/>
<evidence type="ECO:0000256" key="1">
    <source>
        <dbReference type="SAM" id="MobiDB-lite"/>
    </source>
</evidence>
<reference evidence="3" key="1">
    <citation type="submission" date="2009-11" db="EMBL/GenBank/DDBJ databases">
        <title>The complete chromosome 1 of Sphaerobacter thermophilus DSM 20745.</title>
        <authorList>
            <person name="Lucas S."/>
            <person name="Copeland A."/>
            <person name="Lapidus A."/>
            <person name="Glavina del Rio T."/>
            <person name="Dalin E."/>
            <person name="Tice H."/>
            <person name="Bruce D."/>
            <person name="Goodwin L."/>
            <person name="Pitluck S."/>
            <person name="Kyrpides N."/>
            <person name="Mavromatis K."/>
            <person name="Ivanova N."/>
            <person name="Mikhailova N."/>
            <person name="LaButti K.M."/>
            <person name="Clum A."/>
            <person name="Sun H.I."/>
            <person name="Brettin T."/>
            <person name="Detter J.C."/>
            <person name="Han C."/>
            <person name="Larimer F."/>
            <person name="Land M."/>
            <person name="Hauser L."/>
            <person name="Markowitz V."/>
            <person name="Cheng J.F."/>
            <person name="Hugenholtz P."/>
            <person name="Woyke T."/>
            <person name="Wu D."/>
            <person name="Steenblock K."/>
            <person name="Schneider S."/>
            <person name="Pukall R."/>
            <person name="Goeker M."/>
            <person name="Klenk H.P."/>
            <person name="Eisen J.A."/>
        </authorList>
    </citation>
    <scope>NUCLEOTIDE SEQUENCE [LARGE SCALE GENOMIC DNA]</scope>
    <source>
        <strain evidence="3">ATCC 49802 / DSM 20745 / S 6022</strain>
    </source>
</reference>
<accession>D1C3V2</accession>
<dbReference type="KEGG" id="sti:Sthe_1484"/>
<keyword evidence="3" id="KW-1185">Reference proteome</keyword>
<protein>
    <submittedName>
        <fullName evidence="2">Uncharacterized protein</fullName>
    </submittedName>
</protein>
<dbReference type="AlphaFoldDB" id="D1C3V2"/>
<sequence>MGWSTRRIAKAVGVHKDTVRNDLMSIGEISPPAATITGRDGKQYPARRPATTERAGARGPYNAPGGPIRRDLSAQGKQSRSPAIARPGAK</sequence>
<dbReference type="EMBL" id="CP001823">
    <property type="protein sequence ID" value="ACZ38919.1"/>
    <property type="molecule type" value="Genomic_DNA"/>
</dbReference>
<dbReference type="STRING" id="479434.Sthe_1484"/>
<dbReference type="HOGENOM" id="CLU_2439254_0_0_0"/>
<name>D1C3V2_SPHTD</name>